<evidence type="ECO:0000313" key="1">
    <source>
        <dbReference type="Proteomes" id="UP000887576"/>
    </source>
</evidence>
<accession>A0AC34QI30</accession>
<reference evidence="2" key="1">
    <citation type="submission" date="2022-11" db="UniProtKB">
        <authorList>
            <consortium name="WormBaseParasite"/>
        </authorList>
    </citation>
    <scope>IDENTIFICATION</scope>
</reference>
<dbReference type="Proteomes" id="UP000887576">
    <property type="component" value="Unplaced"/>
</dbReference>
<name>A0AC34QI30_9BILA</name>
<dbReference type="WBParaSite" id="JU765_v2.g16653.t1">
    <property type="protein sequence ID" value="JU765_v2.g16653.t1"/>
    <property type="gene ID" value="JU765_v2.g16653"/>
</dbReference>
<evidence type="ECO:0000313" key="2">
    <source>
        <dbReference type="WBParaSite" id="JU765_v2.g16653.t1"/>
    </source>
</evidence>
<sequence length="209" mass="23904">MSSIAADSAPVCIEVEDDDDSWTTCLSFTDVDSDDDKSSVYAFDYYVPIKRSLSQLSIQTAEPIDYEYPDDLTPRAEESVSEYSDDDRSLQETFNEYDVPYGGGDYSYCSSRMSCLNSTCDVESVLHYTRSLKEPPSYYQVMELNHDPVDMAPRLTNVPSQYHLDEMREYSALQTLPAIQKLKFDTCNNDVSFIEKQVREPTSTYCFEL</sequence>
<protein>
    <submittedName>
        <fullName evidence="2">Uncharacterized protein</fullName>
    </submittedName>
</protein>
<organism evidence="1 2">
    <name type="scientific">Panagrolaimus sp. JU765</name>
    <dbReference type="NCBI Taxonomy" id="591449"/>
    <lineage>
        <taxon>Eukaryota</taxon>
        <taxon>Metazoa</taxon>
        <taxon>Ecdysozoa</taxon>
        <taxon>Nematoda</taxon>
        <taxon>Chromadorea</taxon>
        <taxon>Rhabditida</taxon>
        <taxon>Tylenchina</taxon>
        <taxon>Panagrolaimomorpha</taxon>
        <taxon>Panagrolaimoidea</taxon>
        <taxon>Panagrolaimidae</taxon>
        <taxon>Panagrolaimus</taxon>
    </lineage>
</organism>
<proteinExistence type="predicted"/>